<feature type="compositionally biased region" description="Basic and acidic residues" evidence="1">
    <location>
        <begin position="175"/>
        <end position="184"/>
    </location>
</feature>
<dbReference type="AlphaFoldDB" id="A0A4C1TEK6"/>
<dbReference type="Proteomes" id="UP000299102">
    <property type="component" value="Unassembled WGS sequence"/>
</dbReference>
<evidence type="ECO:0000256" key="1">
    <source>
        <dbReference type="SAM" id="MobiDB-lite"/>
    </source>
</evidence>
<reference evidence="2 3" key="1">
    <citation type="journal article" date="2019" name="Commun. Biol.">
        <title>The bagworm genome reveals a unique fibroin gene that provides high tensile strength.</title>
        <authorList>
            <person name="Kono N."/>
            <person name="Nakamura H."/>
            <person name="Ohtoshi R."/>
            <person name="Tomita M."/>
            <person name="Numata K."/>
            <person name="Arakawa K."/>
        </authorList>
    </citation>
    <scope>NUCLEOTIDE SEQUENCE [LARGE SCALE GENOMIC DNA]</scope>
</reference>
<feature type="region of interest" description="Disordered" evidence="1">
    <location>
        <begin position="129"/>
        <end position="191"/>
    </location>
</feature>
<gene>
    <name evidence="2" type="ORF">EVAR_79311_1</name>
</gene>
<evidence type="ECO:0000313" key="3">
    <source>
        <dbReference type="Proteomes" id="UP000299102"/>
    </source>
</evidence>
<protein>
    <submittedName>
        <fullName evidence="2">Uncharacterized protein</fullName>
    </submittedName>
</protein>
<keyword evidence="3" id="KW-1185">Reference proteome</keyword>
<proteinExistence type="predicted"/>
<name>A0A4C1TEK6_EUMVA</name>
<evidence type="ECO:0000313" key="2">
    <source>
        <dbReference type="EMBL" id="GBP12973.1"/>
    </source>
</evidence>
<comment type="caution">
    <text evidence="2">The sequence shown here is derived from an EMBL/GenBank/DDBJ whole genome shotgun (WGS) entry which is preliminary data.</text>
</comment>
<accession>A0A4C1TEK6</accession>
<organism evidence="2 3">
    <name type="scientific">Eumeta variegata</name>
    <name type="common">Bagworm moth</name>
    <name type="synonym">Eumeta japonica</name>
    <dbReference type="NCBI Taxonomy" id="151549"/>
    <lineage>
        <taxon>Eukaryota</taxon>
        <taxon>Metazoa</taxon>
        <taxon>Ecdysozoa</taxon>
        <taxon>Arthropoda</taxon>
        <taxon>Hexapoda</taxon>
        <taxon>Insecta</taxon>
        <taxon>Pterygota</taxon>
        <taxon>Neoptera</taxon>
        <taxon>Endopterygota</taxon>
        <taxon>Lepidoptera</taxon>
        <taxon>Glossata</taxon>
        <taxon>Ditrysia</taxon>
        <taxon>Tineoidea</taxon>
        <taxon>Psychidae</taxon>
        <taxon>Oiketicinae</taxon>
        <taxon>Eumeta</taxon>
    </lineage>
</organism>
<dbReference type="EMBL" id="BGZK01000054">
    <property type="protein sequence ID" value="GBP12973.1"/>
    <property type="molecule type" value="Genomic_DNA"/>
</dbReference>
<sequence length="191" mass="21508">MLVQSDKKPLSILAYRDEVRSSTLSLAQRALGLIVFVYQRVRRPNFTIAEHLHQLGEIEGVIYGKSRNQYRPEGALICKQVAGYANSDEVASALTSNREVPRSTLTTLELYDEVSTSVKLKPLSARLGQQIKPSGPGRRHRVNDDGRHQLPVRGGPAPTALAVRDHRPNMKRLRKDASQRRDDEQTTYIRV</sequence>